<proteinExistence type="predicted"/>
<gene>
    <name evidence="1" type="ORF">DXT99_19215</name>
</gene>
<protein>
    <submittedName>
        <fullName evidence="1">Uncharacterized protein</fullName>
    </submittedName>
</protein>
<evidence type="ECO:0000313" key="1">
    <source>
        <dbReference type="EMBL" id="RDV13486.1"/>
    </source>
</evidence>
<dbReference type="RefSeq" id="WP_115567208.1">
    <property type="nucleotide sequence ID" value="NZ_QRGR01000023.1"/>
</dbReference>
<comment type="caution">
    <text evidence="1">The sequence shown here is derived from an EMBL/GenBank/DDBJ whole genome shotgun (WGS) entry which is preliminary data.</text>
</comment>
<reference evidence="2" key="1">
    <citation type="submission" date="2018-08" db="EMBL/GenBank/DDBJ databases">
        <authorList>
            <person name="Liu Z.-W."/>
            <person name="Du Z.-J."/>
        </authorList>
    </citation>
    <scope>NUCLEOTIDE SEQUENCE [LARGE SCALE GENOMIC DNA]</scope>
    <source>
        <strain evidence="2">H4X</strain>
    </source>
</reference>
<sequence>MNSLKYKQYSSEEFADDKDFWLWVLEEDANQEAFWMQFIADNPDKAKEIEQARALVLQVNADKYKLEDKKVNTLWEKIQKSKEESDAKDNAELLKEHNRRQLFKELRKPATKYSTGS</sequence>
<accession>A0A3D8L865</accession>
<dbReference type="AlphaFoldDB" id="A0A3D8L865"/>
<name>A0A3D8L865_9BACT</name>
<dbReference type="Proteomes" id="UP000256708">
    <property type="component" value="Unassembled WGS sequence"/>
</dbReference>
<evidence type="ECO:0000313" key="2">
    <source>
        <dbReference type="Proteomes" id="UP000256708"/>
    </source>
</evidence>
<organism evidence="1 2">
    <name type="scientific">Pontibacter diazotrophicus</name>
    <dbReference type="NCBI Taxonomy" id="1400979"/>
    <lineage>
        <taxon>Bacteria</taxon>
        <taxon>Pseudomonadati</taxon>
        <taxon>Bacteroidota</taxon>
        <taxon>Cytophagia</taxon>
        <taxon>Cytophagales</taxon>
        <taxon>Hymenobacteraceae</taxon>
        <taxon>Pontibacter</taxon>
    </lineage>
</organism>
<dbReference type="EMBL" id="QRGR01000023">
    <property type="protein sequence ID" value="RDV13486.1"/>
    <property type="molecule type" value="Genomic_DNA"/>
</dbReference>
<keyword evidence="2" id="KW-1185">Reference proteome</keyword>
<dbReference type="OrthoDB" id="1523489at2"/>